<protein>
    <submittedName>
        <fullName evidence="1">Uncharacterized protein</fullName>
    </submittedName>
</protein>
<evidence type="ECO:0000313" key="2">
    <source>
        <dbReference type="Proteomes" id="UP000177583"/>
    </source>
</evidence>
<organism evidence="1 2">
    <name type="scientific">Candidatus Lambdaproteobacteria bacterium RIFOXYD2_FULL_56_26</name>
    <dbReference type="NCBI Taxonomy" id="1817773"/>
    <lineage>
        <taxon>Bacteria</taxon>
        <taxon>Pseudomonadati</taxon>
        <taxon>Pseudomonadota</taxon>
        <taxon>Candidatus Lambdaproteobacteria</taxon>
    </lineage>
</organism>
<gene>
    <name evidence="1" type="ORF">A2557_14075</name>
</gene>
<proteinExistence type="predicted"/>
<evidence type="ECO:0000313" key="1">
    <source>
        <dbReference type="EMBL" id="OGH03895.1"/>
    </source>
</evidence>
<comment type="caution">
    <text evidence="1">The sequence shown here is derived from an EMBL/GenBank/DDBJ whole genome shotgun (WGS) entry which is preliminary data.</text>
</comment>
<dbReference type="Proteomes" id="UP000177583">
    <property type="component" value="Unassembled WGS sequence"/>
</dbReference>
<name>A0A1F6H0H2_9PROT</name>
<dbReference type="EMBL" id="MFNF01000009">
    <property type="protein sequence ID" value="OGH03895.1"/>
    <property type="molecule type" value="Genomic_DNA"/>
</dbReference>
<sequence length="59" mass="6688">MKKLPTFKAKPMKKPVDKRRKAEALLPAPIQGLTIDQAQGRYPVPTIYLKQAEQTILDL</sequence>
<accession>A0A1F6H0H2</accession>
<dbReference type="AlphaFoldDB" id="A0A1F6H0H2"/>
<reference evidence="1 2" key="1">
    <citation type="journal article" date="2016" name="Nat. Commun.">
        <title>Thousands of microbial genomes shed light on interconnected biogeochemical processes in an aquifer system.</title>
        <authorList>
            <person name="Anantharaman K."/>
            <person name="Brown C.T."/>
            <person name="Hug L.A."/>
            <person name="Sharon I."/>
            <person name="Castelle C.J."/>
            <person name="Probst A.J."/>
            <person name="Thomas B.C."/>
            <person name="Singh A."/>
            <person name="Wilkins M.J."/>
            <person name="Karaoz U."/>
            <person name="Brodie E.L."/>
            <person name="Williams K.H."/>
            <person name="Hubbard S.S."/>
            <person name="Banfield J.F."/>
        </authorList>
    </citation>
    <scope>NUCLEOTIDE SEQUENCE [LARGE SCALE GENOMIC DNA]</scope>
</reference>